<dbReference type="EC" id="3.5.3.11" evidence="6"/>
<evidence type="ECO:0000313" key="6">
    <source>
        <dbReference type="EMBL" id="TQE94974.1"/>
    </source>
</evidence>
<protein>
    <submittedName>
        <fullName evidence="6">Agmatinase</fullName>
        <ecNumber evidence="6">3.5.3.11</ecNumber>
    </submittedName>
</protein>
<organism evidence="6 7">
    <name type="scientific">Litorilinea aerophila</name>
    <dbReference type="NCBI Taxonomy" id="1204385"/>
    <lineage>
        <taxon>Bacteria</taxon>
        <taxon>Bacillati</taxon>
        <taxon>Chloroflexota</taxon>
        <taxon>Caldilineae</taxon>
        <taxon>Caldilineales</taxon>
        <taxon>Caldilineaceae</taxon>
        <taxon>Litorilinea</taxon>
    </lineage>
</organism>
<evidence type="ECO:0000313" key="7">
    <source>
        <dbReference type="Proteomes" id="UP000317371"/>
    </source>
</evidence>
<comment type="similarity">
    <text evidence="1">Belongs to the arginase family. Agmatinase subfamily.</text>
</comment>
<dbReference type="PANTHER" id="PTHR11358">
    <property type="entry name" value="ARGINASE/AGMATINASE"/>
    <property type="match status" value="1"/>
</dbReference>
<sequence>MMTPDNFLGLPEPYAGASHARVAVLPIPFEATVSYGHGTAHGPQAIITASQQVELYDREFDREPALEYGIHTLAPLALADEPEAAVAQIAEAVAQVAGRVPLVVGLGGEHTVSLGFGRGLLAALDGPLTVVQLDAHADLRDSYDDTPFSHACVARRLLEEDGIEQVLQLGIRSICTEEVAFARAHPDRVRIWYREELRGGNWQEELRERLQGRRVYLTLDVDGLDPAIVPATGTPEPDGLTWPETLEILRTVAGAAPIVALDCVELAPVAGLHAADFAVAKLLYKAITYAMESQNHA</sequence>
<dbReference type="EMBL" id="VIGC01000018">
    <property type="protein sequence ID" value="TQE94974.1"/>
    <property type="molecule type" value="Genomic_DNA"/>
</dbReference>
<dbReference type="OrthoDB" id="9788689at2"/>
<evidence type="ECO:0000256" key="1">
    <source>
        <dbReference type="ARBA" id="ARBA00009227"/>
    </source>
</evidence>
<dbReference type="PROSITE" id="PS51409">
    <property type="entry name" value="ARGINASE_2"/>
    <property type="match status" value="1"/>
</dbReference>
<dbReference type="InParanoid" id="A0A540VDZ6"/>
<dbReference type="InterPro" id="IPR020855">
    <property type="entry name" value="Ureohydrolase_Mn_BS"/>
</dbReference>
<keyword evidence="3 5" id="KW-0378">Hydrolase</keyword>
<feature type="binding site" evidence="4">
    <location>
        <position position="136"/>
    </location>
    <ligand>
        <name>Mn(2+)</name>
        <dbReference type="ChEBI" id="CHEBI:29035"/>
        <label>1</label>
    </ligand>
</feature>
<dbReference type="RefSeq" id="WP_141610826.1">
    <property type="nucleotide sequence ID" value="NZ_VIGC02000018.1"/>
</dbReference>
<feature type="binding site" evidence="4">
    <location>
        <position position="220"/>
    </location>
    <ligand>
        <name>Mn(2+)</name>
        <dbReference type="ChEBI" id="CHEBI:29035"/>
        <label>1</label>
    </ligand>
</feature>
<dbReference type="Proteomes" id="UP000317371">
    <property type="component" value="Unassembled WGS sequence"/>
</dbReference>
<dbReference type="InterPro" id="IPR023696">
    <property type="entry name" value="Ureohydrolase_dom_sf"/>
</dbReference>
<dbReference type="PANTHER" id="PTHR11358:SF26">
    <property type="entry name" value="GUANIDINO ACID HYDROLASE, MITOCHONDRIAL"/>
    <property type="match status" value="1"/>
</dbReference>
<keyword evidence="2 4" id="KW-0479">Metal-binding</keyword>
<dbReference type="CDD" id="cd11593">
    <property type="entry name" value="Agmatinase-like_2"/>
    <property type="match status" value="1"/>
</dbReference>
<accession>A0A540VDZ6</accession>
<dbReference type="GO" id="GO:0008783">
    <property type="term" value="F:agmatinase activity"/>
    <property type="evidence" value="ECO:0007669"/>
    <property type="project" value="UniProtKB-EC"/>
</dbReference>
<comment type="caution">
    <text evidence="6">The sequence shown here is derived from an EMBL/GenBank/DDBJ whole genome shotgun (WGS) entry which is preliminary data.</text>
</comment>
<dbReference type="PIRSF" id="PIRSF036979">
    <property type="entry name" value="Arginase"/>
    <property type="match status" value="1"/>
</dbReference>
<dbReference type="Gene3D" id="3.40.800.10">
    <property type="entry name" value="Ureohydrolase domain"/>
    <property type="match status" value="1"/>
</dbReference>
<dbReference type="SUPFAM" id="SSF52768">
    <property type="entry name" value="Arginase/deacetylase"/>
    <property type="match status" value="1"/>
</dbReference>
<proteinExistence type="inferred from homology"/>
<evidence type="ECO:0000256" key="4">
    <source>
        <dbReference type="PIRSR" id="PIRSR036979-1"/>
    </source>
</evidence>
<dbReference type="GO" id="GO:0033389">
    <property type="term" value="P:putrescine biosynthetic process from arginine, via agmatine"/>
    <property type="evidence" value="ECO:0007669"/>
    <property type="project" value="TreeGrafter"/>
</dbReference>
<name>A0A540VDZ6_9CHLR</name>
<keyword evidence="4" id="KW-0464">Manganese</keyword>
<dbReference type="GO" id="GO:0046872">
    <property type="term" value="F:metal ion binding"/>
    <property type="evidence" value="ECO:0007669"/>
    <property type="project" value="UniProtKB-KW"/>
</dbReference>
<evidence type="ECO:0000256" key="3">
    <source>
        <dbReference type="ARBA" id="ARBA00022801"/>
    </source>
</evidence>
<evidence type="ECO:0000256" key="2">
    <source>
        <dbReference type="ARBA" id="ARBA00022723"/>
    </source>
</evidence>
<feature type="binding site" evidence="4">
    <location>
        <position position="134"/>
    </location>
    <ligand>
        <name>Mn(2+)</name>
        <dbReference type="ChEBI" id="CHEBI:29035"/>
        <label>1</label>
    </ligand>
</feature>
<dbReference type="InterPro" id="IPR005925">
    <property type="entry name" value="Agmatinase-rel"/>
</dbReference>
<gene>
    <name evidence="6" type="primary">speB</name>
    <name evidence="6" type="ORF">FKZ61_14295</name>
</gene>
<feature type="binding site" evidence="4">
    <location>
        <position position="138"/>
    </location>
    <ligand>
        <name>Mn(2+)</name>
        <dbReference type="ChEBI" id="CHEBI:29035"/>
        <label>1</label>
    </ligand>
</feature>
<feature type="binding site" evidence="4">
    <location>
        <position position="110"/>
    </location>
    <ligand>
        <name>Mn(2+)</name>
        <dbReference type="ChEBI" id="CHEBI:29035"/>
        <label>1</label>
    </ligand>
</feature>
<reference evidence="6 7" key="1">
    <citation type="submission" date="2019-06" db="EMBL/GenBank/DDBJ databases">
        <title>Genome sequence of Litorilinea aerophila BAA-2444.</title>
        <authorList>
            <person name="Maclea K.S."/>
            <person name="Maurais E.G."/>
            <person name="Iannazzi L.C."/>
        </authorList>
    </citation>
    <scope>NUCLEOTIDE SEQUENCE [LARGE SCALE GENOMIC DNA]</scope>
    <source>
        <strain evidence="6 7">ATCC BAA-2444</strain>
    </source>
</reference>
<feature type="binding site" evidence="4">
    <location>
        <position position="222"/>
    </location>
    <ligand>
        <name>Mn(2+)</name>
        <dbReference type="ChEBI" id="CHEBI:29035"/>
        <label>1</label>
    </ligand>
</feature>
<comment type="cofactor">
    <cofactor evidence="4">
        <name>Mn(2+)</name>
        <dbReference type="ChEBI" id="CHEBI:29035"/>
    </cofactor>
    <text evidence="4">Binds 2 manganese ions per subunit.</text>
</comment>
<dbReference type="PROSITE" id="PS01053">
    <property type="entry name" value="ARGINASE_1"/>
    <property type="match status" value="1"/>
</dbReference>
<keyword evidence="7" id="KW-1185">Reference proteome</keyword>
<evidence type="ECO:0000256" key="5">
    <source>
        <dbReference type="RuleBase" id="RU003684"/>
    </source>
</evidence>
<dbReference type="AlphaFoldDB" id="A0A540VDZ6"/>
<dbReference type="InterPro" id="IPR006035">
    <property type="entry name" value="Ureohydrolase"/>
</dbReference>
<dbReference type="NCBIfam" id="TIGR01230">
    <property type="entry name" value="agmatinase"/>
    <property type="match status" value="1"/>
</dbReference>
<dbReference type="Pfam" id="PF00491">
    <property type="entry name" value="Arginase"/>
    <property type="match status" value="1"/>
</dbReference>
<dbReference type="FunCoup" id="A0A540VDZ6">
    <property type="interactions" value="284"/>
</dbReference>